<keyword evidence="6" id="KW-0378">Hydrolase</keyword>
<gene>
    <name evidence="14" type="primary">gp1</name>
</gene>
<evidence type="ECO:0000256" key="7">
    <source>
        <dbReference type="ARBA" id="ARBA00022840"/>
    </source>
</evidence>
<dbReference type="InterPro" id="IPR007094">
    <property type="entry name" value="RNA-dir_pol_PSvirus"/>
</dbReference>
<evidence type="ECO:0000259" key="12">
    <source>
        <dbReference type="PROSITE" id="PS50507"/>
    </source>
</evidence>
<keyword evidence="1" id="KW-0696">RNA-directed RNA polymerase</keyword>
<evidence type="ECO:0000259" key="13">
    <source>
        <dbReference type="PROSITE" id="PS51218"/>
    </source>
</evidence>
<dbReference type="InterPro" id="IPR001205">
    <property type="entry name" value="RNA-dir_pol_C"/>
</dbReference>
<dbReference type="GO" id="GO:0003968">
    <property type="term" value="F:RNA-directed RNA polymerase activity"/>
    <property type="evidence" value="ECO:0007669"/>
    <property type="project" value="UniProtKB-KW"/>
</dbReference>
<organism evidence="14 15">
    <name type="scientific">Lychnis mottle virus</name>
    <dbReference type="NCBI Taxonomy" id="1676256"/>
    <lineage>
        <taxon>Viruses</taxon>
        <taxon>Riboviria</taxon>
        <taxon>Orthornavirae</taxon>
        <taxon>Pisuviricota</taxon>
        <taxon>Pisoniviricetes</taxon>
        <taxon>Picornavirales</taxon>
        <taxon>Secoviridae</taxon>
        <taxon>Stralarivirus</taxon>
        <taxon>Stralarivirus lychnis</taxon>
    </lineage>
</organism>
<feature type="transmembrane region" description="Helical" evidence="11">
    <location>
        <begin position="601"/>
        <end position="619"/>
    </location>
</feature>
<dbReference type="GO" id="GO:0003724">
    <property type="term" value="F:RNA helicase activity"/>
    <property type="evidence" value="ECO:0007669"/>
    <property type="project" value="InterPro"/>
</dbReference>
<feature type="domain" description="SF3 helicase" evidence="13">
    <location>
        <begin position="891"/>
        <end position="1060"/>
    </location>
</feature>
<dbReference type="EMBL" id="KR011032">
    <property type="protein sequence ID" value="AKN59247.1"/>
    <property type="molecule type" value="Genomic_RNA"/>
</dbReference>
<dbReference type="PROSITE" id="PS50507">
    <property type="entry name" value="RDRP_SSRNA_POS"/>
    <property type="match status" value="1"/>
</dbReference>
<dbReference type="Proteomes" id="UP000888260">
    <property type="component" value="Genome"/>
</dbReference>
<sequence precursor="true">MGYSRGSRGKADKAKLCGICFAPFPDAQERKVHYRKYNCRDSSGQLGGLVSTGRCAGMKEKNLQVERDRCAMREFEEEELLEADVEMEFVSELMDFVAPFSFPGISFGTISMTTPKIGASYAGRKIFKAKGFDVEEYTKFQAPKAGARNFLQPDRKSDAEILTTVVRTAIENPGFGNPSFDYTGLGGDEFRYRFGKDGLFADDDLGLARFVSAGFTEGSRSNALDVAPLTPGDLDVISFGTISMTNPKIGASYAGRKLARFVSAGFTEGSRSNALDVAPLTPGDLDVMTQALSDEWVGWYHLEEDYEEALIEEFALYFPPHDRVKDTESLLGSESLSPTCVLDSADSYPPGTKWVYDSDEEDYVPTAPVDRFHNKKFNLDFIDYCDMECVEQPAENIYTETWFIDGCLPGFWFKRGTPIDEAVVCEKLPLIGKSPLELMIQYQVEPTGDLLLDVQRALFAYYEKEALPNKKFFDLNGVPTLLVFEDWRADLRYCLFAPFIQGNQLKHLMVVIDAPLPGWLLDFPKRQKSGLLQASGWNPLRYFARQTTLGFLDGVVAKLRELLGPVVNAAGYVWDLVIKAKDYAFSMLDEMISKRGEILRALLQPLLYVSGFLIFLGSLKGLQTIVEKLGVPLAVLTAAAIGIGVYILVQFLGQAHMGALKRSTKIWELVQKWDKPSEVKHIDEEIIDLLVEESPEKEEWLRELMASPHSVPECVIDLTHMKDLLGGKCSTFKEAFEVGAPVASSPGMLFGSGFIWKILLLLCPLSMFGVSKTLSCAKDLITIQGGQDAAGRFFQDIVGGTQEVFYTLTGSKSEFLDYIYATVGVDFQAWRSEVMELTTATPTSIFLGPQERLKRLRSCKDKADRLILQMDSRKAPGAYITHFNNLLQSLDRALVECQQALSVGKWRKTPACIWLYGDSHVGKSVCSQYLIDDVLDSLDYAQTGRVFSRNGSDSFWSCYKNQSAVLYDDFGAVSEGGHFDEAEIIRLIAPAPLPLNMPNLEAKGNTCCTSDFVFITANQAGLTPSAVVHCKRAFENRRLILAEVTAVEGGRYRDRYRFTLHQKNEPYSRDDRFQVMNYEQFLQYAVNQSQQHFSEQVDLRDAPHTQIFTAADQIAAEAEEGLRTAGIEIPFCMLKSLSGDQLTYYSEEEMMEVTETLAPEEADIVRSRLDPGVITQQLQALLPKAAYVNLKNHFGLGTDPFEQPNPYFNCSQRAKVIGRFLKPKVTEEQLEQRKRGFMVVAKELAQGACKAINDAPFLVKLLLGFGALYFVGAPLLSWLRNLYTAPCLLTFTTLGAMKASGSLSSSQDQETRRTASGRERRRYLLEASGPGAVEAKAQDVETELASLSKHLIGFTSIDYPDHHYRGIALGGTRVLMVYHVWLELHSGCYKVGSLTKTFPFTVNRKHCRFQRLGLKDLVIIDFPPTFASFPVLKLEKWLLSSHDPFMAGSGWFMEMLFQRNGVLEVAREEADYTLLDTNDVYDAAFLKGVGLNKCVRYTICDDTGTGYRNDFFYVSQCGTPLVANYGKGKGLKIASIHVVHHFSATEKDTIIAGSGSLITKEEYLEASLLLGEIKHPLETDRIQASGCLSGEEFFDAETVFPEGLLTPSDAPRQATSSEIKKSSISADLEILTGEKRKTEPAIIHNRDTRLHDRHLDIFKKGMMKYKAVAADMSPVTEEEEKVWNLTWDSIFDLPGGIAGKCHLLTEDENLNGVNGDNEYRGMVVSTSEGWPEVLNRKNGEAGKERFLLGLPGCYTLNRDLPMYQRILDMDELCKTTIPCIVGLDTAKDERLPLSKIYQDVKTRLFTILPMEYNYLVRKYFGSFVAELMKLHNVIPTKVGINPLGYDWTILGKRMHAKGTNWFNGDYSRFDGVTPRCLLVEISRRITALYNDNQGDRRLHLMLAATTRLGVAGIGLYRVSGGIPSGFALTVIVNSLVNHFLVRWSWEHMMASSSLFFSDCVELAVVGDDNLVSVKQIAAADFNLKKLSLFLAGFGFTLKDGSDKNKEILPEFNPPEKCDFLKRCFKARGDRYLAPLSWLSLSESLHWVRETNMSNAAATQNNVEGFLRELFHYGDKDLYCKWRRDLIDLCSRNRVPHPTTYSFEELERSWLSGKTVASIFEKEEPEVIVIRDGASDIAPGVHIVPVQQCLKWKPDEIPNVVWCGPNCPNQLRNASTCFQIQAPQGSKYPLRNTVRSFLKKVHQRGDKVYFTGALNQSLVHWVAAFYASMYRESFHHSAYMKAYFGDNDAGLLESTMAAKGW</sequence>
<dbReference type="GO" id="GO:0006351">
    <property type="term" value="P:DNA-templated transcription"/>
    <property type="evidence" value="ECO:0007669"/>
    <property type="project" value="InterPro"/>
</dbReference>
<keyword evidence="11" id="KW-0472">Membrane</keyword>
<dbReference type="GO" id="GO:0016787">
    <property type="term" value="F:hydrolase activity"/>
    <property type="evidence" value="ECO:0007669"/>
    <property type="project" value="UniProtKB-KW"/>
</dbReference>
<evidence type="ECO:0000313" key="14">
    <source>
        <dbReference type="EMBL" id="AKN59247.1"/>
    </source>
</evidence>
<dbReference type="PROSITE" id="PS51218">
    <property type="entry name" value="SF3_HELICASE_2"/>
    <property type="match status" value="1"/>
</dbReference>
<dbReference type="Pfam" id="PF00910">
    <property type="entry name" value="RNA_helicase"/>
    <property type="match status" value="1"/>
</dbReference>
<keyword evidence="3 11" id="KW-0812">Transmembrane</keyword>
<dbReference type="GO" id="GO:0039694">
    <property type="term" value="P:viral RNA genome replication"/>
    <property type="evidence" value="ECO:0007669"/>
    <property type="project" value="InterPro"/>
</dbReference>
<dbReference type="GeneID" id="80551335"/>
<evidence type="ECO:0000256" key="2">
    <source>
        <dbReference type="ARBA" id="ARBA00022679"/>
    </source>
</evidence>
<accession>A0A0H4B4E7</accession>
<dbReference type="KEGG" id="vg:80551335"/>
<feature type="region of interest" description="Disordered" evidence="10">
    <location>
        <begin position="1301"/>
        <end position="1320"/>
    </location>
</feature>
<evidence type="ECO:0000256" key="1">
    <source>
        <dbReference type="ARBA" id="ARBA00022484"/>
    </source>
</evidence>
<dbReference type="RefSeq" id="YP_010840403.1">
    <property type="nucleotide sequence ID" value="NC_078685.1"/>
</dbReference>
<dbReference type="SUPFAM" id="SSF56672">
    <property type="entry name" value="DNA/RNA polymerases"/>
    <property type="match status" value="1"/>
</dbReference>
<dbReference type="InterPro" id="IPR014759">
    <property type="entry name" value="Helicase_SF3_ssRNA_vir"/>
</dbReference>
<dbReference type="Pfam" id="PF00680">
    <property type="entry name" value="RdRP_1"/>
    <property type="match status" value="1"/>
</dbReference>
<evidence type="ECO:0000256" key="5">
    <source>
        <dbReference type="ARBA" id="ARBA00022741"/>
    </source>
</evidence>
<dbReference type="GO" id="GO:0003723">
    <property type="term" value="F:RNA binding"/>
    <property type="evidence" value="ECO:0007669"/>
    <property type="project" value="InterPro"/>
</dbReference>
<keyword evidence="2" id="KW-0808">Transferase</keyword>
<feature type="transmembrane region" description="Helical" evidence="11">
    <location>
        <begin position="631"/>
        <end position="652"/>
    </location>
</feature>
<evidence type="ECO:0000256" key="10">
    <source>
        <dbReference type="SAM" id="MobiDB-lite"/>
    </source>
</evidence>
<dbReference type="Gene3D" id="3.30.70.270">
    <property type="match status" value="1"/>
</dbReference>
<dbReference type="GO" id="GO:0005524">
    <property type="term" value="F:ATP binding"/>
    <property type="evidence" value="ECO:0007669"/>
    <property type="project" value="UniProtKB-KW"/>
</dbReference>
<evidence type="ECO:0000313" key="15">
    <source>
        <dbReference type="Proteomes" id="UP000888260"/>
    </source>
</evidence>
<evidence type="ECO:0000256" key="3">
    <source>
        <dbReference type="ARBA" id="ARBA00022692"/>
    </source>
</evidence>
<dbReference type="InterPro" id="IPR043128">
    <property type="entry name" value="Rev_trsase/Diguanyl_cyclase"/>
</dbReference>
<dbReference type="InterPro" id="IPR043502">
    <property type="entry name" value="DNA/RNA_pol_sf"/>
</dbReference>
<protein>
    <submittedName>
        <fullName evidence="14">Polyprotein</fullName>
    </submittedName>
</protein>
<evidence type="ECO:0000256" key="9">
    <source>
        <dbReference type="ARBA" id="ARBA00022989"/>
    </source>
</evidence>
<keyword evidence="8" id="KW-0693">Viral RNA replication</keyword>
<keyword evidence="9 11" id="KW-1133">Transmembrane helix</keyword>
<evidence type="ECO:0000256" key="8">
    <source>
        <dbReference type="ARBA" id="ARBA00022953"/>
    </source>
</evidence>
<keyword evidence="4" id="KW-0548">Nucleotidyltransferase</keyword>
<evidence type="ECO:0000256" key="11">
    <source>
        <dbReference type="SAM" id="Phobius"/>
    </source>
</evidence>
<name>A0A0H4B4E7_9SECO</name>
<keyword evidence="5" id="KW-0547">Nucleotide-binding</keyword>
<keyword evidence="15" id="KW-1185">Reference proteome</keyword>
<evidence type="ECO:0000256" key="4">
    <source>
        <dbReference type="ARBA" id="ARBA00022695"/>
    </source>
</evidence>
<dbReference type="InterPro" id="IPR000605">
    <property type="entry name" value="Helicase_SF3_ssDNA/RNA_vir"/>
</dbReference>
<feature type="domain" description="RdRp catalytic" evidence="12">
    <location>
        <begin position="1859"/>
        <end position="1981"/>
    </location>
</feature>
<proteinExistence type="predicted"/>
<reference evidence="14 15" key="1">
    <citation type="submission" date="2015-03" db="EMBL/GenBank/DDBJ databases">
        <title>The complete nucleotide sequence and genome organization of the Lychnis mottle virus.</title>
        <authorList>
            <person name="Yoo R.H."/>
            <person name="Zhao F."/>
            <person name="Lim S."/>
            <person name="Igori D."/>
            <person name="Lee S.H."/>
            <person name="Moon J.S."/>
        </authorList>
    </citation>
    <scope>NUCLEOTIDE SEQUENCE [LARGE SCALE GENOMIC DNA]</scope>
    <source>
        <strain evidence="14">Andong</strain>
    </source>
</reference>
<feature type="compositionally biased region" description="Basic and acidic residues" evidence="10">
    <location>
        <begin position="1309"/>
        <end position="1320"/>
    </location>
</feature>
<evidence type="ECO:0000256" key="6">
    <source>
        <dbReference type="ARBA" id="ARBA00022801"/>
    </source>
</evidence>
<keyword evidence="7" id="KW-0067">ATP-binding</keyword>